<reference evidence="2 3" key="1">
    <citation type="submission" date="2023-02" db="EMBL/GenBank/DDBJ databases">
        <authorList>
            <person name="Mo P."/>
        </authorList>
    </citation>
    <scope>NUCLEOTIDE SEQUENCE [LARGE SCALE GENOMIC DNA]</scope>
    <source>
        <strain evidence="2 3">HUAS 3</strain>
    </source>
</reference>
<gene>
    <name evidence="2" type="ORF">PVK37_22975</name>
</gene>
<evidence type="ECO:0000256" key="1">
    <source>
        <dbReference type="SAM" id="SignalP"/>
    </source>
</evidence>
<keyword evidence="3" id="KW-1185">Reference proteome</keyword>
<dbReference type="RefSeq" id="WP_275029762.1">
    <property type="nucleotide sequence ID" value="NZ_CP118615.1"/>
</dbReference>
<protein>
    <submittedName>
        <fullName evidence="2">Tat pathway signal sequence domain protein</fullName>
    </submittedName>
</protein>
<dbReference type="Proteomes" id="UP001219605">
    <property type="component" value="Chromosome"/>
</dbReference>
<feature type="chain" id="PRO_5046173059" evidence="1">
    <location>
        <begin position="28"/>
        <end position="217"/>
    </location>
</feature>
<feature type="signal peptide" evidence="1">
    <location>
        <begin position="1"/>
        <end position="27"/>
    </location>
</feature>
<evidence type="ECO:0000313" key="2">
    <source>
        <dbReference type="EMBL" id="WDZ83305.1"/>
    </source>
</evidence>
<organism evidence="2 3">
    <name type="scientific">Micromonospora cathayae</name>
    <dbReference type="NCBI Taxonomy" id="3028804"/>
    <lineage>
        <taxon>Bacteria</taxon>
        <taxon>Bacillati</taxon>
        <taxon>Actinomycetota</taxon>
        <taxon>Actinomycetes</taxon>
        <taxon>Micromonosporales</taxon>
        <taxon>Micromonosporaceae</taxon>
        <taxon>Micromonospora</taxon>
    </lineage>
</organism>
<dbReference type="EMBL" id="CP118615">
    <property type="protein sequence ID" value="WDZ83305.1"/>
    <property type="molecule type" value="Genomic_DNA"/>
</dbReference>
<accession>A0ABY7ZK29</accession>
<name>A0ABY7ZK29_9ACTN</name>
<evidence type="ECO:0000313" key="3">
    <source>
        <dbReference type="Proteomes" id="UP001219605"/>
    </source>
</evidence>
<sequence length="217" mass="21364">MRRYVYLAVTTVTALLTVLATGGPAAAAGNVLTYGSTGGTAVGVGQTLNAGLKTGTTANLYNSATGTTGVRCAQSTFGATVTGNPTAPGTATESLGTQTVSSCTSNVVGVIGVRGITVNNLPYVTSVTSGKVVTITGGAAGPIETTATLSTLLGTITCVYRANGNKLVGTANNADTSITLVNQPFTKVSGPGTCFTTGYFSVTYAPVTGPGGAVYVN</sequence>
<proteinExistence type="predicted"/>
<keyword evidence="1" id="KW-0732">Signal</keyword>